<feature type="repeat" description="RCC1" evidence="2">
    <location>
        <begin position="133"/>
        <end position="189"/>
    </location>
</feature>
<dbReference type="SUPFAM" id="SSF50985">
    <property type="entry name" value="RCC1/BLIP-II"/>
    <property type="match status" value="1"/>
</dbReference>
<evidence type="ECO:0000256" key="1">
    <source>
        <dbReference type="ARBA" id="ARBA00022737"/>
    </source>
</evidence>
<feature type="repeat" description="RCC1" evidence="2">
    <location>
        <begin position="82"/>
        <end position="132"/>
    </location>
</feature>
<dbReference type="PANTHER" id="PTHR22870">
    <property type="entry name" value="REGULATOR OF CHROMOSOME CONDENSATION"/>
    <property type="match status" value="1"/>
</dbReference>
<sequence>MLPKTTEDFNIPLRHATGGGGHTLLLTDSGQLFACGNNNKGQLGLQHTEEMFRPQIVKALEKELTVCAKGGWDFTLVLSNEKKLYACGSNMFGQLGLTPVQSYVSSPTPVNLNCLVKDLSTGLRHSVLLTEKGNVLTMGSGKKGQQGVLVNDVPPKIVTTPNEVAFPSGPMTATQVVAGSHHTACLSDQGQVFVWGCNKYGQCALDPHTQPQVNRPHCVPQKVFRNKKVCQVYSGWTHLLAVTDDGQVFSWGRADYGQLGRPVQSGQLCDFTPTPIESIPQVSQLCCGSEHSLAITADSKVLTWGWNEHGICGTGDEINVMTPQTVKTLDTFRTVLIGAGAGHSMALCEVPSSS</sequence>
<dbReference type="PRINTS" id="PR00633">
    <property type="entry name" value="RCCNDNSATION"/>
</dbReference>
<dbReference type="Gene3D" id="2.130.10.30">
    <property type="entry name" value="Regulator of chromosome condensation 1/beta-lactamase-inhibitor protein II"/>
    <property type="match status" value="2"/>
</dbReference>
<protein>
    <submittedName>
        <fullName evidence="5">Secretion-regulating guanine nucleotide exchange factor isoform X2</fullName>
    </submittedName>
</protein>
<name>A0A1S3JZU8_LINAN</name>
<evidence type="ECO:0000259" key="3">
    <source>
        <dbReference type="Pfam" id="PF25390"/>
    </source>
</evidence>
<keyword evidence="4" id="KW-1185">Reference proteome</keyword>
<evidence type="ECO:0000313" key="5">
    <source>
        <dbReference type="RefSeq" id="XP_013415629.1"/>
    </source>
</evidence>
<feature type="repeat" description="RCC1" evidence="2">
    <location>
        <begin position="246"/>
        <end position="298"/>
    </location>
</feature>
<feature type="repeat" description="RCC1" evidence="2">
    <location>
        <begin position="299"/>
        <end position="350"/>
    </location>
</feature>
<feature type="repeat" description="RCC1" evidence="2">
    <location>
        <begin position="30"/>
        <end position="81"/>
    </location>
</feature>
<dbReference type="PANTHER" id="PTHR22870:SF466">
    <property type="entry name" value="ANKYRIN REPEAT-CONTAINING PROTEIN"/>
    <property type="match status" value="1"/>
</dbReference>
<organism evidence="4 5">
    <name type="scientific">Lingula anatina</name>
    <name type="common">Brachiopod</name>
    <name type="synonym">Lingula unguis</name>
    <dbReference type="NCBI Taxonomy" id="7574"/>
    <lineage>
        <taxon>Eukaryota</taxon>
        <taxon>Metazoa</taxon>
        <taxon>Spiralia</taxon>
        <taxon>Lophotrochozoa</taxon>
        <taxon>Brachiopoda</taxon>
        <taxon>Linguliformea</taxon>
        <taxon>Lingulata</taxon>
        <taxon>Lingulida</taxon>
        <taxon>Linguloidea</taxon>
        <taxon>Lingulidae</taxon>
        <taxon>Lingula</taxon>
    </lineage>
</organism>
<dbReference type="RefSeq" id="XP_013415629.1">
    <property type="nucleotide sequence ID" value="XM_013560175.1"/>
</dbReference>
<feature type="repeat" description="RCC1" evidence="2">
    <location>
        <begin position="190"/>
        <end position="245"/>
    </location>
</feature>
<dbReference type="InterPro" id="IPR009091">
    <property type="entry name" value="RCC1/BLIP-II"/>
</dbReference>
<dbReference type="Proteomes" id="UP000085678">
    <property type="component" value="Unplaced"/>
</dbReference>
<reference evidence="5" key="1">
    <citation type="submission" date="2025-08" db="UniProtKB">
        <authorList>
            <consortium name="RefSeq"/>
        </authorList>
    </citation>
    <scope>IDENTIFICATION</scope>
    <source>
        <tissue evidence="5">Gonads</tissue>
    </source>
</reference>
<evidence type="ECO:0000313" key="4">
    <source>
        <dbReference type="Proteomes" id="UP000085678"/>
    </source>
</evidence>
<gene>
    <name evidence="5" type="primary">LOC106177416</name>
</gene>
<accession>A0A1S3JZU8</accession>
<dbReference type="InterPro" id="IPR051210">
    <property type="entry name" value="Ub_ligase/GEF_domain"/>
</dbReference>
<dbReference type="Pfam" id="PF25390">
    <property type="entry name" value="WD40_RLD"/>
    <property type="match status" value="1"/>
</dbReference>
<dbReference type="InterPro" id="IPR000408">
    <property type="entry name" value="Reg_chr_condens"/>
</dbReference>
<keyword evidence="1" id="KW-0677">Repeat</keyword>
<dbReference type="GeneID" id="106177416"/>
<dbReference type="InterPro" id="IPR058923">
    <property type="entry name" value="RCC1-like_dom"/>
</dbReference>
<proteinExistence type="predicted"/>
<evidence type="ECO:0000256" key="2">
    <source>
        <dbReference type="PROSITE-ProRule" id="PRU00235"/>
    </source>
</evidence>
<feature type="domain" description="RCC1-like" evidence="3">
    <location>
        <begin position="15"/>
        <end position="346"/>
    </location>
</feature>
<dbReference type="OrthoDB" id="10256179at2759"/>
<dbReference type="PROSITE" id="PS00626">
    <property type="entry name" value="RCC1_2"/>
    <property type="match status" value="3"/>
</dbReference>
<dbReference type="PROSITE" id="PS50012">
    <property type="entry name" value="RCC1_3"/>
    <property type="match status" value="6"/>
</dbReference>
<dbReference type="AlphaFoldDB" id="A0A1S3JZU8"/>